<feature type="compositionally biased region" description="Low complexity" evidence="1">
    <location>
        <begin position="15"/>
        <end position="35"/>
    </location>
</feature>
<feature type="region of interest" description="Disordered" evidence="1">
    <location>
        <begin position="1"/>
        <end position="35"/>
    </location>
</feature>
<keyword evidence="3" id="KW-1185">Reference proteome</keyword>
<dbReference type="Proteomes" id="UP001238805">
    <property type="component" value="Chromosome"/>
</dbReference>
<evidence type="ECO:0000256" key="1">
    <source>
        <dbReference type="SAM" id="MobiDB-lite"/>
    </source>
</evidence>
<reference evidence="2 3" key="1">
    <citation type="submission" date="2023-05" db="EMBL/GenBank/DDBJ databases">
        <title>Corynebacterium suedekumii sp. nov. and Corynebacterium breve sp. nov. isolated from raw cow's milk.</title>
        <authorList>
            <person name="Baer M.K."/>
            <person name="Mehl L."/>
            <person name="Hellmuth R."/>
            <person name="Marke G."/>
            <person name="Lipski A."/>
        </authorList>
    </citation>
    <scope>NUCLEOTIDE SEQUENCE [LARGE SCALE GENOMIC DNA]</scope>
    <source>
        <strain evidence="2 3">LM112</strain>
    </source>
</reference>
<evidence type="ECO:0000313" key="2">
    <source>
        <dbReference type="EMBL" id="WIM71146.1"/>
    </source>
</evidence>
<sequence>MNKGECAACGGSSGIGSSDGTEGSSLTRGPSSSSSDARCVQAAATVGLPLLALIPIGIATQVNIPGLSPLVADAQAQLQRINTDLQQQSGIYDEETARLIAQINAELENDGGAIGQAVGAAAVIAIGGLVGKYLYDNCVPRS</sequence>
<accession>A0ABY8VNB7</accession>
<organism evidence="2 3">
    <name type="scientific">Corynebacterium suedekumii</name>
    <dbReference type="NCBI Taxonomy" id="3049801"/>
    <lineage>
        <taxon>Bacteria</taxon>
        <taxon>Bacillati</taxon>
        <taxon>Actinomycetota</taxon>
        <taxon>Actinomycetes</taxon>
        <taxon>Mycobacteriales</taxon>
        <taxon>Corynebacteriaceae</taxon>
        <taxon>Corynebacterium</taxon>
    </lineage>
</organism>
<proteinExistence type="predicted"/>
<evidence type="ECO:0000313" key="3">
    <source>
        <dbReference type="Proteomes" id="UP001238805"/>
    </source>
</evidence>
<gene>
    <name evidence="2" type="ORF">QP029_04970</name>
</gene>
<dbReference type="RefSeq" id="WP_284875719.1">
    <property type="nucleotide sequence ID" value="NZ_CP126970.1"/>
</dbReference>
<name>A0ABY8VNB7_9CORY</name>
<dbReference type="EMBL" id="CP126970">
    <property type="protein sequence ID" value="WIM71146.1"/>
    <property type="molecule type" value="Genomic_DNA"/>
</dbReference>
<protein>
    <submittedName>
        <fullName evidence="2">Uncharacterized protein</fullName>
    </submittedName>
</protein>